<dbReference type="RefSeq" id="WP_211861347.1">
    <property type="nucleotide sequence ID" value="NZ_JAAEDM010000013.1"/>
</dbReference>
<evidence type="ECO:0000256" key="1">
    <source>
        <dbReference type="SAM" id="MobiDB-lite"/>
    </source>
</evidence>
<name>A0A9X9WUZ1_9PROT</name>
<accession>A0A9X9WUZ1</accession>
<feature type="transmembrane region" description="Helical" evidence="2">
    <location>
        <begin position="130"/>
        <end position="149"/>
    </location>
</feature>
<evidence type="ECO:0000256" key="2">
    <source>
        <dbReference type="SAM" id="Phobius"/>
    </source>
</evidence>
<feature type="transmembrane region" description="Helical" evidence="2">
    <location>
        <begin position="284"/>
        <end position="305"/>
    </location>
</feature>
<dbReference type="Proteomes" id="UP001138751">
    <property type="component" value="Unassembled WGS sequence"/>
</dbReference>
<comment type="caution">
    <text evidence="3">The sequence shown here is derived from an EMBL/GenBank/DDBJ whole genome shotgun (WGS) entry which is preliminary data.</text>
</comment>
<feature type="transmembrane region" description="Helical" evidence="2">
    <location>
        <begin position="155"/>
        <end position="171"/>
    </location>
</feature>
<gene>
    <name evidence="3" type="ORF">GXW76_07280</name>
</gene>
<keyword evidence="2" id="KW-1133">Transmembrane helix</keyword>
<feature type="transmembrane region" description="Helical" evidence="2">
    <location>
        <begin position="183"/>
        <end position="210"/>
    </location>
</feature>
<dbReference type="AlphaFoldDB" id="A0A9X9WUZ1"/>
<keyword evidence="2" id="KW-0812">Transmembrane</keyword>
<feature type="transmembrane region" description="Helical" evidence="2">
    <location>
        <begin position="373"/>
        <end position="394"/>
    </location>
</feature>
<feature type="transmembrane region" description="Helical" evidence="2">
    <location>
        <begin position="102"/>
        <end position="123"/>
    </location>
</feature>
<proteinExistence type="predicted"/>
<reference evidence="3" key="2">
    <citation type="journal article" date="2021" name="Syst. Appl. Microbiol.">
        <title>Roseomonas hellenica sp. nov., isolated from roots of wild-growing Alkanna tinctoria.</title>
        <authorList>
            <person name="Rat A."/>
            <person name="Naranjo H.D."/>
            <person name="Lebbe L."/>
            <person name="Cnockaert M."/>
            <person name="Krigas N."/>
            <person name="Grigoriadou K."/>
            <person name="Maloupa E."/>
            <person name="Willems A."/>
        </authorList>
    </citation>
    <scope>NUCLEOTIDE SEQUENCE</scope>
    <source>
        <strain evidence="3">LMG 31231</strain>
    </source>
</reference>
<organism evidence="3 4">
    <name type="scientific">Neoroseomonas soli</name>
    <dbReference type="NCBI Taxonomy" id="1081025"/>
    <lineage>
        <taxon>Bacteria</taxon>
        <taxon>Pseudomonadati</taxon>
        <taxon>Pseudomonadota</taxon>
        <taxon>Alphaproteobacteria</taxon>
        <taxon>Acetobacterales</taxon>
        <taxon>Acetobacteraceae</taxon>
        <taxon>Neoroseomonas</taxon>
    </lineage>
</organism>
<feature type="transmembrane region" description="Helical" evidence="2">
    <location>
        <begin position="222"/>
        <end position="245"/>
    </location>
</feature>
<feature type="transmembrane region" description="Helical" evidence="2">
    <location>
        <begin position="317"/>
        <end position="336"/>
    </location>
</feature>
<protein>
    <recommendedName>
        <fullName evidence="5">Glycosyltransferase RgtA/B/C/D-like domain-containing protein</fullName>
    </recommendedName>
</protein>
<keyword evidence="2" id="KW-0472">Membrane</keyword>
<evidence type="ECO:0008006" key="5">
    <source>
        <dbReference type="Google" id="ProtNLM"/>
    </source>
</evidence>
<reference evidence="3" key="1">
    <citation type="submission" date="2020-01" db="EMBL/GenBank/DDBJ databases">
        <authorList>
            <person name="Rat A."/>
        </authorList>
    </citation>
    <scope>NUCLEOTIDE SEQUENCE</scope>
    <source>
        <strain evidence="3">LMG 31231</strain>
    </source>
</reference>
<sequence>MSARSAGIRERGDATPSGGPLASGMSARTAWALAGGVFLLALLIRLIGISLFSLDGDEVFSVLAANDSWVHLIRTAAEDKSHPPGYYALLHVYLGVAPEDDIHPRIISALAGAALPAVAVFLGRAIGLRMADLGLLLLLITVNDALIFHSQYARMFSLFHVLSALNTLFFVRLCMEPGSRREALAYAASGVAMVHVHYWGFLVLVTQLAIRTLGGARGLRTLLIAQVGIGIAFLPWVGIVAAGILKDGGAATTQIAWMGTSPPGLQDYAWLFARLDGVIDIPRATTLGIALFLLAPAVAALHAIRVGKPGIASPDSVFFWMGMVAVPLALTSGLSVVAKQNLWGERHLLMVALPYFALVALSLSRLAGFAPPVAIAALRLAIAGWAVLAYAGAAQGTDTRLQWRDIAAAIQGAAAEGGAAPEVVALEPFIALPLQYYLRRQDPAARVVVDPDFATDPPQRDAWLVYRVFTRPGPTAIAPPVIPEGMMDRRVETATPSQRIIAVLLRQRGS</sequence>
<keyword evidence="4" id="KW-1185">Reference proteome</keyword>
<evidence type="ECO:0000313" key="4">
    <source>
        <dbReference type="Proteomes" id="UP001138751"/>
    </source>
</evidence>
<feature type="region of interest" description="Disordered" evidence="1">
    <location>
        <begin position="1"/>
        <end position="21"/>
    </location>
</feature>
<feature type="transmembrane region" description="Helical" evidence="2">
    <location>
        <begin position="348"/>
        <end position="367"/>
    </location>
</feature>
<evidence type="ECO:0000313" key="3">
    <source>
        <dbReference type="EMBL" id="MBR0670970.1"/>
    </source>
</evidence>
<feature type="transmembrane region" description="Helical" evidence="2">
    <location>
        <begin position="30"/>
        <end position="54"/>
    </location>
</feature>
<dbReference type="EMBL" id="JAAEDM010000013">
    <property type="protein sequence ID" value="MBR0670970.1"/>
    <property type="molecule type" value="Genomic_DNA"/>
</dbReference>